<sequence length="88" mass="10036">MRASDLLGATAYDAEGRRLGRIADLIAGVDPAGAPVIRAVLVAPNRRVRLLGYERDEMSRPWLIDRIARWVHRDLREVSWDDVRLTRT</sequence>
<evidence type="ECO:0000313" key="1">
    <source>
        <dbReference type="EMBL" id="SEF37399.1"/>
    </source>
</evidence>
<dbReference type="STRING" id="218821.SAMN05421837_113229"/>
<proteinExistence type="predicted"/>
<dbReference type="EMBL" id="FNUJ01000013">
    <property type="protein sequence ID" value="SEF37399.1"/>
    <property type="molecule type" value="Genomic_DNA"/>
</dbReference>
<reference evidence="2" key="1">
    <citation type="submission" date="2016-10" db="EMBL/GenBank/DDBJ databases">
        <authorList>
            <person name="Varghese N."/>
            <person name="Submissions S."/>
        </authorList>
    </citation>
    <scope>NUCLEOTIDE SEQUENCE [LARGE SCALE GENOMIC DNA]</scope>
    <source>
        <strain evidence="2">DSM 44654</strain>
    </source>
</reference>
<dbReference type="OrthoDB" id="3430164at2"/>
<protein>
    <recommendedName>
        <fullName evidence="3">PRC-barrel domain-containing protein</fullName>
    </recommendedName>
</protein>
<dbReference type="AlphaFoldDB" id="A0A1H5RGL7"/>
<evidence type="ECO:0000313" key="2">
    <source>
        <dbReference type="Proteomes" id="UP000198878"/>
    </source>
</evidence>
<dbReference type="RefSeq" id="WP_086678225.1">
    <property type="nucleotide sequence ID" value="NZ_FNUJ01000013.1"/>
</dbReference>
<name>A0A1H5RGL7_9PSEU</name>
<evidence type="ECO:0008006" key="3">
    <source>
        <dbReference type="Google" id="ProtNLM"/>
    </source>
</evidence>
<dbReference type="Proteomes" id="UP000198878">
    <property type="component" value="Unassembled WGS sequence"/>
</dbReference>
<gene>
    <name evidence="1" type="ORF">SAMN05421837_113229</name>
</gene>
<keyword evidence="2" id="KW-1185">Reference proteome</keyword>
<organism evidence="1 2">
    <name type="scientific">Amycolatopsis pretoriensis</name>
    <dbReference type="NCBI Taxonomy" id="218821"/>
    <lineage>
        <taxon>Bacteria</taxon>
        <taxon>Bacillati</taxon>
        <taxon>Actinomycetota</taxon>
        <taxon>Actinomycetes</taxon>
        <taxon>Pseudonocardiales</taxon>
        <taxon>Pseudonocardiaceae</taxon>
        <taxon>Amycolatopsis</taxon>
    </lineage>
</organism>
<accession>A0A1H5RGL7</accession>